<dbReference type="InterPro" id="IPR036322">
    <property type="entry name" value="WD40_repeat_dom_sf"/>
</dbReference>
<evidence type="ECO:0000256" key="5">
    <source>
        <dbReference type="ARBA" id="ARBA00023242"/>
    </source>
</evidence>
<dbReference type="InterPro" id="IPR040382">
    <property type="entry name" value="NOL10/Enp2"/>
</dbReference>
<dbReference type="GeneID" id="8249729"/>
<evidence type="ECO:0000259" key="10">
    <source>
        <dbReference type="Pfam" id="PF23098"/>
    </source>
</evidence>
<evidence type="ECO:0000259" key="8">
    <source>
        <dbReference type="Pfam" id="PF08159"/>
    </source>
</evidence>
<feature type="region of interest" description="Disordered" evidence="7">
    <location>
        <begin position="532"/>
        <end position="724"/>
    </location>
</feature>
<evidence type="ECO:0000256" key="3">
    <source>
        <dbReference type="ARBA" id="ARBA00022574"/>
    </source>
</evidence>
<dbReference type="SMART" id="SM00320">
    <property type="entry name" value="WD40"/>
    <property type="match status" value="2"/>
</dbReference>
<comment type="similarity">
    <text evidence="2">Belongs to the WD repeat NOL10/ENP2 family.</text>
</comment>
<dbReference type="InterPro" id="IPR056551">
    <property type="entry name" value="Beta-prop_NOL10_N"/>
</dbReference>
<feature type="compositionally biased region" description="Basic and acidic residues" evidence="7">
    <location>
        <begin position="608"/>
        <end position="625"/>
    </location>
</feature>
<feature type="domain" description="Nucleolar protein 10-like N-terminal" evidence="10">
    <location>
        <begin position="11"/>
        <end position="372"/>
    </location>
</feature>
<dbReference type="InterPro" id="IPR012580">
    <property type="entry name" value="NUC153"/>
</dbReference>
<dbReference type="KEGG" id="mis:MICPUN_104488"/>
<evidence type="ECO:0000256" key="6">
    <source>
        <dbReference type="PROSITE-ProRule" id="PRU00221"/>
    </source>
</evidence>
<feature type="domain" description="Nucleolar protein 10-like second" evidence="9">
    <location>
        <begin position="377"/>
        <end position="425"/>
    </location>
</feature>
<dbReference type="SUPFAM" id="SSF50978">
    <property type="entry name" value="WD40 repeat-like"/>
    <property type="match status" value="1"/>
</dbReference>
<dbReference type="GO" id="GO:0032040">
    <property type="term" value="C:small-subunit processome"/>
    <property type="evidence" value="ECO:0007669"/>
    <property type="project" value="TreeGrafter"/>
</dbReference>
<dbReference type="InterPro" id="IPR015943">
    <property type="entry name" value="WD40/YVTN_repeat-like_dom_sf"/>
</dbReference>
<feature type="domain" description="NUC153" evidence="8">
    <location>
        <begin position="505"/>
        <end position="532"/>
    </location>
</feature>
<keyword evidence="4" id="KW-0677">Repeat</keyword>
<organism evidence="11 12">
    <name type="scientific">Micromonas commoda (strain RCC299 / NOUM17 / CCMP2709)</name>
    <name type="common">Picoplanktonic green alga</name>
    <dbReference type="NCBI Taxonomy" id="296587"/>
    <lineage>
        <taxon>Eukaryota</taxon>
        <taxon>Viridiplantae</taxon>
        <taxon>Chlorophyta</taxon>
        <taxon>Mamiellophyceae</taxon>
        <taxon>Mamiellales</taxon>
        <taxon>Mamiellaceae</taxon>
        <taxon>Micromonas</taxon>
    </lineage>
</organism>
<comment type="subcellular location">
    <subcellularLocation>
        <location evidence="1">Nucleus</location>
        <location evidence="1">Nucleolus</location>
    </subcellularLocation>
</comment>
<evidence type="ECO:0000313" key="12">
    <source>
        <dbReference type="Proteomes" id="UP000002009"/>
    </source>
</evidence>
<dbReference type="PROSITE" id="PS50294">
    <property type="entry name" value="WD_REPEATS_REGION"/>
    <property type="match status" value="1"/>
</dbReference>
<dbReference type="Pfam" id="PF08159">
    <property type="entry name" value="NUC153"/>
    <property type="match status" value="1"/>
</dbReference>
<evidence type="ECO:0000256" key="1">
    <source>
        <dbReference type="ARBA" id="ARBA00004604"/>
    </source>
</evidence>
<protein>
    <submittedName>
        <fullName evidence="11">Uncharacterized protein</fullName>
    </submittedName>
</protein>
<feature type="compositionally biased region" description="Acidic residues" evidence="7">
    <location>
        <begin position="549"/>
        <end position="586"/>
    </location>
</feature>
<evidence type="ECO:0000313" key="11">
    <source>
        <dbReference type="EMBL" id="ACO67902.1"/>
    </source>
</evidence>
<dbReference type="Gene3D" id="2.130.10.10">
    <property type="entry name" value="YVTN repeat-like/Quinoprotein amine dehydrogenase"/>
    <property type="match status" value="2"/>
</dbReference>
<evidence type="ECO:0000259" key="9">
    <source>
        <dbReference type="Pfam" id="PF23097"/>
    </source>
</evidence>
<sequence>MGDDDTFSGLRVSAPNGVKVYQVTGGKQVPKWLSETNKRKLRKDADYQRRIELVQDLEFSTASSRVRLSGDGNFLAVTGIHPPQVKVYDLSQLSMKFERHLDAEVVDFDILSDDYSKMAFLCADRSVVFHAKFGNYYKTRFPRQGRAIAYAEHTGDLVVVGSTHEVYRLNLEQGRFLSPLETDATGINCARVSQTHGLLACGTENGTVECFDLRSRARLGGGLRVCAGGAEGSGDGVTSVRFEPSGMRLATGDSEGKVRLYDLRSSRPLFTKDHMNGFKMVDARWHVANDGHRRIISADTRVVRVWEPDTGKAYTSIEPGDEINDVCVWDGTGLIVTAMETKRLGVHFAPSLGAAPSWCSFLENITEEMEEEAAPSIYDDYKFVTREELTRLGMDNLIGTNMLRAYMHGFFVDNRLYGKAKAIAEPFSYEEYKQKKVDEKLAQELATRIVVKRKAPKVNAALVARLEKGETSADRKRKGRKKGPGADTHEDTDDEDEGAGAILKDDRFARMFEDADFEVDEDDDAYRVLHPNAPKLSKREREEMLEEHFDLDDEDDEDDDEGAVAEDSPGELDDDDDDDDDDEDEPEREREPGPRARKSGSDGVKMYTVKDERHAAAFREGRRAPPSDLPLARRVALEGGDGSGRRTRTGGNKELVFDPSSRSQRDRSKTRERELRDGAGGAAEDAWVQGGGADKKKQKKRGMGGLLPNQRGGRGGRGGGRGRR</sequence>
<dbReference type="InParanoid" id="C1EIQ6"/>
<keyword evidence="5" id="KW-0539">Nucleus</keyword>
<dbReference type="Pfam" id="PF23098">
    <property type="entry name" value="Beta-prop_NOL10_N"/>
    <property type="match status" value="1"/>
</dbReference>
<dbReference type="OrthoDB" id="273340at2759"/>
<keyword evidence="12" id="KW-1185">Reference proteome</keyword>
<keyword evidence="3 6" id="KW-0853">WD repeat</keyword>
<name>C1EIQ6_MICCC</name>
<dbReference type="PANTHER" id="PTHR14927">
    <property type="entry name" value="NUCLEOLAR PROTEIN 10"/>
    <property type="match status" value="1"/>
</dbReference>
<feature type="repeat" description="WD" evidence="6">
    <location>
        <begin position="230"/>
        <end position="271"/>
    </location>
</feature>
<dbReference type="GO" id="GO:0030686">
    <property type="term" value="C:90S preribosome"/>
    <property type="evidence" value="ECO:0007669"/>
    <property type="project" value="TreeGrafter"/>
</dbReference>
<feature type="compositionally biased region" description="Gly residues" evidence="7">
    <location>
        <begin position="712"/>
        <end position="724"/>
    </location>
</feature>
<gene>
    <name evidence="11" type="ORF">MICPUN_104488</name>
</gene>
<dbReference type="PROSITE" id="PS50082">
    <property type="entry name" value="WD_REPEATS_2"/>
    <property type="match status" value="1"/>
</dbReference>
<proteinExistence type="inferred from homology"/>
<dbReference type="eggNOG" id="KOG2321">
    <property type="taxonomic scope" value="Eukaryota"/>
</dbReference>
<dbReference type="InterPro" id="IPR056550">
    <property type="entry name" value="NOL10_2nd"/>
</dbReference>
<accession>C1EIQ6</accession>
<dbReference type="InterPro" id="IPR001680">
    <property type="entry name" value="WD40_rpt"/>
</dbReference>
<feature type="compositionally biased region" description="Basic and acidic residues" evidence="7">
    <location>
        <begin position="663"/>
        <end position="677"/>
    </location>
</feature>
<dbReference type="Proteomes" id="UP000002009">
    <property type="component" value="Chromosome 16"/>
</dbReference>
<evidence type="ECO:0000256" key="2">
    <source>
        <dbReference type="ARBA" id="ARBA00005264"/>
    </source>
</evidence>
<dbReference type="RefSeq" id="XP_002506644.1">
    <property type="nucleotide sequence ID" value="XM_002506598.1"/>
</dbReference>
<dbReference type="PANTHER" id="PTHR14927:SF0">
    <property type="entry name" value="NUCLEOLAR PROTEIN 10"/>
    <property type="match status" value="1"/>
</dbReference>
<reference evidence="11 12" key="1">
    <citation type="journal article" date="2009" name="Science">
        <title>Green evolution and dynamic adaptations revealed by genomes of the marine picoeukaryotes Micromonas.</title>
        <authorList>
            <person name="Worden A.Z."/>
            <person name="Lee J.H."/>
            <person name="Mock T."/>
            <person name="Rouze P."/>
            <person name="Simmons M.P."/>
            <person name="Aerts A.L."/>
            <person name="Allen A.E."/>
            <person name="Cuvelier M.L."/>
            <person name="Derelle E."/>
            <person name="Everett M.V."/>
            <person name="Foulon E."/>
            <person name="Grimwood J."/>
            <person name="Gundlach H."/>
            <person name="Henrissat B."/>
            <person name="Napoli C."/>
            <person name="McDonald S.M."/>
            <person name="Parker M.S."/>
            <person name="Rombauts S."/>
            <person name="Salamov A."/>
            <person name="Von Dassow P."/>
            <person name="Badger J.H."/>
            <person name="Coutinho P.M."/>
            <person name="Demir E."/>
            <person name="Dubchak I."/>
            <person name="Gentemann C."/>
            <person name="Eikrem W."/>
            <person name="Gready J.E."/>
            <person name="John U."/>
            <person name="Lanier W."/>
            <person name="Lindquist E.A."/>
            <person name="Lucas S."/>
            <person name="Mayer K.F."/>
            <person name="Moreau H."/>
            <person name="Not F."/>
            <person name="Otillar R."/>
            <person name="Panaud O."/>
            <person name="Pangilinan J."/>
            <person name="Paulsen I."/>
            <person name="Piegu B."/>
            <person name="Poliakov A."/>
            <person name="Robbens S."/>
            <person name="Schmutz J."/>
            <person name="Toulza E."/>
            <person name="Wyss T."/>
            <person name="Zelensky A."/>
            <person name="Zhou K."/>
            <person name="Armbrust E.V."/>
            <person name="Bhattacharya D."/>
            <person name="Goodenough U.W."/>
            <person name="Van de Peer Y."/>
            <person name="Grigoriev I.V."/>
        </authorList>
    </citation>
    <scope>NUCLEOTIDE SEQUENCE [LARGE SCALE GENOMIC DNA]</scope>
    <source>
        <strain evidence="12">RCC299 / NOUM17</strain>
    </source>
</reference>
<dbReference type="STRING" id="296587.C1EIQ6"/>
<dbReference type="GO" id="GO:0000462">
    <property type="term" value="P:maturation of SSU-rRNA from tricistronic rRNA transcript (SSU-rRNA, 5.8S rRNA, LSU-rRNA)"/>
    <property type="evidence" value="ECO:0007669"/>
    <property type="project" value="TreeGrafter"/>
</dbReference>
<evidence type="ECO:0000256" key="4">
    <source>
        <dbReference type="ARBA" id="ARBA00022737"/>
    </source>
</evidence>
<dbReference type="OMA" id="GYFMDVR"/>
<dbReference type="AlphaFoldDB" id="C1EIQ6"/>
<dbReference type="EMBL" id="CP001334">
    <property type="protein sequence ID" value="ACO67902.1"/>
    <property type="molecule type" value="Genomic_DNA"/>
</dbReference>
<feature type="compositionally biased region" description="Basic and acidic residues" evidence="7">
    <location>
        <begin position="537"/>
        <end position="548"/>
    </location>
</feature>
<dbReference type="FunCoup" id="C1EIQ6">
    <property type="interactions" value="1852"/>
</dbReference>
<evidence type="ECO:0000256" key="7">
    <source>
        <dbReference type="SAM" id="MobiDB-lite"/>
    </source>
</evidence>
<dbReference type="Pfam" id="PF23097">
    <property type="entry name" value="NOL10_2nd"/>
    <property type="match status" value="1"/>
</dbReference>
<feature type="region of interest" description="Disordered" evidence="7">
    <location>
        <begin position="469"/>
        <end position="502"/>
    </location>
</feature>